<dbReference type="Proteomes" id="UP000199518">
    <property type="component" value="Unassembled WGS sequence"/>
</dbReference>
<evidence type="ECO:0000313" key="2">
    <source>
        <dbReference type="EMBL" id="SFI19701.1"/>
    </source>
</evidence>
<dbReference type="Pfam" id="PF06727">
    <property type="entry name" value="DUF1207"/>
    <property type="match status" value="1"/>
</dbReference>
<reference evidence="3" key="1">
    <citation type="submission" date="2016-10" db="EMBL/GenBank/DDBJ databases">
        <authorList>
            <person name="Varghese N."/>
            <person name="Submissions S."/>
        </authorList>
    </citation>
    <scope>NUCLEOTIDE SEQUENCE [LARGE SCALE GENOMIC DNA]</scope>
    <source>
        <strain evidence="3">DSM 26348</strain>
    </source>
</reference>
<keyword evidence="1" id="KW-0732">Signal</keyword>
<evidence type="ECO:0008006" key="4">
    <source>
        <dbReference type="Google" id="ProtNLM"/>
    </source>
</evidence>
<gene>
    <name evidence="2" type="ORF">SAMN05421753_106234</name>
</gene>
<proteinExistence type="predicted"/>
<protein>
    <recommendedName>
        <fullName evidence="4">MetA-pathway of phenol degradation</fullName>
    </recommendedName>
</protein>
<feature type="signal peptide" evidence="1">
    <location>
        <begin position="1"/>
        <end position="29"/>
    </location>
</feature>
<organism evidence="2 3">
    <name type="scientific">Planctomicrobium piriforme</name>
    <dbReference type="NCBI Taxonomy" id="1576369"/>
    <lineage>
        <taxon>Bacteria</taxon>
        <taxon>Pseudomonadati</taxon>
        <taxon>Planctomycetota</taxon>
        <taxon>Planctomycetia</taxon>
        <taxon>Planctomycetales</taxon>
        <taxon>Planctomycetaceae</taxon>
        <taxon>Planctomicrobium</taxon>
    </lineage>
</organism>
<sequence>MCGLPQKVPTFAIAMFCGTILLLANSGAAQTVPGAGIPYPSEPMYGECVGGECLPTMPMGDGCCSLLDCSNFLSPDWRWTFLPQGFLYHTYWASQAEPRLSSQIFGENHEGTLLDSTIGGRVGLVRFGQRYAEEGIQLDVLAGAKLRQDVDHEMDMVGTDYRFDIPLTYRKGSQAWKFGFYHVSSHVGDEYLIQHPGFDRLNYYRNSLYLGYSYYMVPEFRLYGEIDYGFDTDIAKPWNFQFGFDYGPAYATGIRGAPFFAINAHLRQELNYGGNVNMQGGWAWRGEGLASGTLRTGPFFYNGGSPQFSFYANNEQQLGWGLWYDF</sequence>
<dbReference type="STRING" id="1576369.SAMN05421753_106234"/>
<dbReference type="AlphaFoldDB" id="A0A1I3G955"/>
<evidence type="ECO:0000256" key="1">
    <source>
        <dbReference type="SAM" id="SignalP"/>
    </source>
</evidence>
<accession>A0A1I3G955</accession>
<name>A0A1I3G955_9PLAN</name>
<keyword evidence="3" id="KW-1185">Reference proteome</keyword>
<dbReference type="InterPro" id="IPR009599">
    <property type="entry name" value="DUF1207"/>
</dbReference>
<dbReference type="EMBL" id="FOQD01000006">
    <property type="protein sequence ID" value="SFI19701.1"/>
    <property type="molecule type" value="Genomic_DNA"/>
</dbReference>
<feature type="chain" id="PRO_5011521288" description="MetA-pathway of phenol degradation" evidence="1">
    <location>
        <begin position="30"/>
        <end position="326"/>
    </location>
</feature>
<evidence type="ECO:0000313" key="3">
    <source>
        <dbReference type="Proteomes" id="UP000199518"/>
    </source>
</evidence>